<comment type="caution">
    <text evidence="1">The sequence shown here is derived from an EMBL/GenBank/DDBJ whole genome shotgun (WGS) entry which is preliminary data.</text>
</comment>
<evidence type="ECO:0000313" key="1">
    <source>
        <dbReference type="EMBL" id="KAF5206533.1"/>
    </source>
</evidence>
<name>A0A7J6XAN9_THATH</name>
<dbReference type="EMBL" id="JABWDY010002579">
    <property type="protein sequence ID" value="KAF5206533.1"/>
    <property type="molecule type" value="Genomic_DNA"/>
</dbReference>
<dbReference type="Proteomes" id="UP000554482">
    <property type="component" value="Unassembled WGS sequence"/>
</dbReference>
<proteinExistence type="predicted"/>
<protein>
    <submittedName>
        <fullName evidence="1">Uncharacterized protein</fullName>
    </submittedName>
</protein>
<accession>A0A7J6XAN9</accession>
<gene>
    <name evidence="1" type="ORF">FRX31_003885</name>
</gene>
<evidence type="ECO:0000313" key="2">
    <source>
        <dbReference type="Proteomes" id="UP000554482"/>
    </source>
</evidence>
<reference evidence="1 2" key="1">
    <citation type="submission" date="2020-06" db="EMBL/GenBank/DDBJ databases">
        <title>Transcriptomic and genomic resources for Thalictrum thalictroides and T. hernandezii: Facilitating candidate gene discovery in an emerging model plant lineage.</title>
        <authorList>
            <person name="Arias T."/>
            <person name="Riano-Pachon D.M."/>
            <person name="Di Stilio V.S."/>
        </authorList>
    </citation>
    <scope>NUCLEOTIDE SEQUENCE [LARGE SCALE GENOMIC DNA]</scope>
    <source>
        <strain evidence="2">cv. WT478/WT964</strain>
        <tissue evidence="1">Leaves</tissue>
    </source>
</reference>
<keyword evidence="2" id="KW-1185">Reference proteome</keyword>
<sequence>MVIVRGYLLPTSVQDKATLMNRGAAWISYKLASSLYKESHSTGRRASNIALHQSDYQNHVGGGGRSGTFVTLLSTNLSKTR</sequence>
<dbReference type="AlphaFoldDB" id="A0A7J6XAN9"/>
<organism evidence="1 2">
    <name type="scientific">Thalictrum thalictroides</name>
    <name type="common">Rue-anemone</name>
    <name type="synonym">Anemone thalictroides</name>
    <dbReference type="NCBI Taxonomy" id="46969"/>
    <lineage>
        <taxon>Eukaryota</taxon>
        <taxon>Viridiplantae</taxon>
        <taxon>Streptophyta</taxon>
        <taxon>Embryophyta</taxon>
        <taxon>Tracheophyta</taxon>
        <taxon>Spermatophyta</taxon>
        <taxon>Magnoliopsida</taxon>
        <taxon>Ranunculales</taxon>
        <taxon>Ranunculaceae</taxon>
        <taxon>Thalictroideae</taxon>
        <taxon>Thalictrum</taxon>
    </lineage>
</organism>